<dbReference type="EMBL" id="KQ434771">
    <property type="protein sequence ID" value="KZC03830.1"/>
    <property type="molecule type" value="Genomic_DNA"/>
</dbReference>
<name>A0A154NY77_DUFNO</name>
<feature type="non-terminal residue" evidence="1">
    <location>
        <position position="1"/>
    </location>
</feature>
<dbReference type="AlphaFoldDB" id="A0A154NY77"/>
<dbReference type="Proteomes" id="UP000076502">
    <property type="component" value="Unassembled WGS sequence"/>
</dbReference>
<organism evidence="1 2">
    <name type="scientific">Dufourea novaeangliae</name>
    <name type="common">Sweat bee</name>
    <dbReference type="NCBI Taxonomy" id="178035"/>
    <lineage>
        <taxon>Eukaryota</taxon>
        <taxon>Metazoa</taxon>
        <taxon>Ecdysozoa</taxon>
        <taxon>Arthropoda</taxon>
        <taxon>Hexapoda</taxon>
        <taxon>Insecta</taxon>
        <taxon>Pterygota</taxon>
        <taxon>Neoptera</taxon>
        <taxon>Endopterygota</taxon>
        <taxon>Hymenoptera</taxon>
        <taxon>Apocrita</taxon>
        <taxon>Aculeata</taxon>
        <taxon>Apoidea</taxon>
        <taxon>Anthophila</taxon>
        <taxon>Halictidae</taxon>
        <taxon>Rophitinae</taxon>
        <taxon>Dufourea</taxon>
    </lineage>
</organism>
<evidence type="ECO:0000313" key="2">
    <source>
        <dbReference type="Proteomes" id="UP000076502"/>
    </source>
</evidence>
<gene>
    <name evidence="1" type="ORF">WN55_01761</name>
</gene>
<proteinExistence type="predicted"/>
<keyword evidence="2" id="KW-1185">Reference proteome</keyword>
<reference evidence="1 2" key="1">
    <citation type="submission" date="2015-07" db="EMBL/GenBank/DDBJ databases">
        <title>The genome of Dufourea novaeangliae.</title>
        <authorList>
            <person name="Pan H."/>
            <person name="Kapheim K."/>
        </authorList>
    </citation>
    <scope>NUCLEOTIDE SEQUENCE [LARGE SCALE GENOMIC DNA]</scope>
    <source>
        <strain evidence="1">0120121106</strain>
        <tissue evidence="1">Whole body</tissue>
    </source>
</reference>
<evidence type="ECO:0000313" key="1">
    <source>
        <dbReference type="EMBL" id="KZC03830.1"/>
    </source>
</evidence>
<accession>A0A154NY77</accession>
<sequence>QLSFQQSCQRLWLNFYCLGHFYDVSFGDSYFGPAWPNIVVNVFTIRLKLFEPAVNLCTRTIIAVQILHQLMRFGKYLIKFQTEINIGSLFQAHSSPHPQKVLSLGVL</sequence>
<protein>
    <submittedName>
        <fullName evidence="1">Uncharacterized protein</fullName>
    </submittedName>
</protein>